<evidence type="ECO:0000256" key="3">
    <source>
        <dbReference type="ARBA" id="ARBA00022630"/>
    </source>
</evidence>
<dbReference type="InterPro" id="IPR013786">
    <property type="entry name" value="AcylCoA_DH/ox_N"/>
</dbReference>
<comment type="similarity">
    <text evidence="2 5">Belongs to the acyl-CoA dehydrogenase family.</text>
</comment>
<comment type="caution">
    <text evidence="9">The sequence shown here is derived from an EMBL/GenBank/DDBJ whole genome shotgun (WGS) entry which is preliminary data.</text>
</comment>
<dbReference type="GO" id="GO:0016491">
    <property type="term" value="F:oxidoreductase activity"/>
    <property type="evidence" value="ECO:0007669"/>
    <property type="project" value="UniProtKB-KW"/>
</dbReference>
<keyword evidence="10" id="KW-1185">Reference proteome</keyword>
<evidence type="ECO:0000259" key="7">
    <source>
        <dbReference type="Pfam" id="PF02770"/>
    </source>
</evidence>
<dbReference type="EMBL" id="JBHSBB010000018">
    <property type="protein sequence ID" value="MFC4034842.1"/>
    <property type="molecule type" value="Genomic_DNA"/>
</dbReference>
<proteinExistence type="inferred from homology"/>
<dbReference type="SUPFAM" id="SSF56645">
    <property type="entry name" value="Acyl-CoA dehydrogenase NM domain-like"/>
    <property type="match status" value="1"/>
</dbReference>
<comment type="cofactor">
    <cofactor evidence="1 5">
        <name>FAD</name>
        <dbReference type="ChEBI" id="CHEBI:57692"/>
    </cofactor>
</comment>
<dbReference type="Gene3D" id="2.40.110.10">
    <property type="entry name" value="Butyryl-CoA Dehydrogenase, subunit A, domain 2"/>
    <property type="match status" value="1"/>
</dbReference>
<dbReference type="Pfam" id="PF00441">
    <property type="entry name" value="Acyl-CoA_dh_1"/>
    <property type="match status" value="1"/>
</dbReference>
<dbReference type="PANTHER" id="PTHR43884">
    <property type="entry name" value="ACYL-COA DEHYDROGENASE"/>
    <property type="match status" value="1"/>
</dbReference>
<feature type="domain" description="Acyl-CoA oxidase/dehydrogenase middle" evidence="7">
    <location>
        <begin position="161"/>
        <end position="248"/>
    </location>
</feature>
<keyword evidence="5 9" id="KW-0560">Oxidoreductase</keyword>
<dbReference type="CDD" id="cd00567">
    <property type="entry name" value="ACAD"/>
    <property type="match status" value="1"/>
</dbReference>
<dbReference type="InterPro" id="IPR009075">
    <property type="entry name" value="AcylCo_DH/oxidase_C"/>
</dbReference>
<dbReference type="Gene3D" id="1.20.140.10">
    <property type="entry name" value="Butyryl-CoA Dehydrogenase, subunit A, domain 3"/>
    <property type="match status" value="1"/>
</dbReference>
<dbReference type="Pfam" id="PF02771">
    <property type="entry name" value="Acyl-CoA_dh_N"/>
    <property type="match status" value="1"/>
</dbReference>
<reference evidence="10" key="1">
    <citation type="journal article" date="2019" name="Int. J. Syst. Evol. Microbiol.">
        <title>The Global Catalogue of Microorganisms (GCM) 10K type strain sequencing project: providing services to taxonomists for standard genome sequencing and annotation.</title>
        <authorList>
            <consortium name="The Broad Institute Genomics Platform"/>
            <consortium name="The Broad Institute Genome Sequencing Center for Infectious Disease"/>
            <person name="Wu L."/>
            <person name="Ma J."/>
        </authorList>
    </citation>
    <scope>NUCLEOTIDE SEQUENCE [LARGE SCALE GENOMIC DNA]</scope>
    <source>
        <strain evidence="10">CGMCC 4.7237</strain>
    </source>
</reference>
<evidence type="ECO:0000313" key="9">
    <source>
        <dbReference type="EMBL" id="MFC4034842.1"/>
    </source>
</evidence>
<evidence type="ECO:0000256" key="2">
    <source>
        <dbReference type="ARBA" id="ARBA00009347"/>
    </source>
</evidence>
<organism evidence="9 10">
    <name type="scientific">Streptomyces polygonati</name>
    <dbReference type="NCBI Taxonomy" id="1617087"/>
    <lineage>
        <taxon>Bacteria</taxon>
        <taxon>Bacillati</taxon>
        <taxon>Actinomycetota</taxon>
        <taxon>Actinomycetes</taxon>
        <taxon>Kitasatosporales</taxon>
        <taxon>Streptomycetaceae</taxon>
        <taxon>Streptomyces</taxon>
    </lineage>
</organism>
<dbReference type="SUPFAM" id="SSF47203">
    <property type="entry name" value="Acyl-CoA dehydrogenase C-terminal domain-like"/>
    <property type="match status" value="1"/>
</dbReference>
<evidence type="ECO:0000259" key="6">
    <source>
        <dbReference type="Pfam" id="PF00441"/>
    </source>
</evidence>
<dbReference type="PANTHER" id="PTHR43884:SF12">
    <property type="entry name" value="ISOVALERYL-COA DEHYDROGENASE, MITOCHONDRIAL-RELATED"/>
    <property type="match status" value="1"/>
</dbReference>
<feature type="domain" description="Acyl-CoA dehydrogenase/oxidase N-terminal" evidence="8">
    <location>
        <begin position="47"/>
        <end position="130"/>
    </location>
</feature>
<evidence type="ECO:0000259" key="8">
    <source>
        <dbReference type="Pfam" id="PF02771"/>
    </source>
</evidence>
<dbReference type="RefSeq" id="WP_386433765.1">
    <property type="nucleotide sequence ID" value="NZ_JBHSBB010000018.1"/>
</dbReference>
<evidence type="ECO:0000256" key="5">
    <source>
        <dbReference type="RuleBase" id="RU362125"/>
    </source>
</evidence>
<dbReference type="InterPro" id="IPR036250">
    <property type="entry name" value="AcylCo_DH-like_C"/>
</dbReference>
<dbReference type="EC" id="1.-.-.-" evidence="9"/>
<keyword evidence="3 5" id="KW-0285">Flavoprotein</keyword>
<accession>A0ABV8HUR6</accession>
<evidence type="ECO:0000256" key="1">
    <source>
        <dbReference type="ARBA" id="ARBA00001974"/>
    </source>
</evidence>
<dbReference type="InterPro" id="IPR037069">
    <property type="entry name" value="AcylCoA_DH/ox_N_sf"/>
</dbReference>
<dbReference type="InterPro" id="IPR006091">
    <property type="entry name" value="Acyl-CoA_Oxase/DH_mid-dom"/>
</dbReference>
<evidence type="ECO:0000256" key="4">
    <source>
        <dbReference type="ARBA" id="ARBA00022827"/>
    </source>
</evidence>
<dbReference type="Pfam" id="PF02770">
    <property type="entry name" value="Acyl-CoA_dh_M"/>
    <property type="match status" value="1"/>
</dbReference>
<feature type="domain" description="Acyl-CoA dehydrogenase/oxidase C-terminal" evidence="6">
    <location>
        <begin position="284"/>
        <end position="406"/>
    </location>
</feature>
<sequence>MSAVSPNGTGAPVATFLTSLETGRLDWDRLRPFPAQDPVERELGDKLVAEVEGFFADRVDAEALDRTRTIPPALVGDLQERGYLRLRISPELGGLGLSAYNAFRVVAQACAHSVPAGQIVAIQNGVGAAAMLPALPPGPLRDFVSRRIAEGMLSGFGDTDQSGQNNARPTLTATPVDGGYLLQGEKLFTGNGPIADLIAVSATVLDPGGPKVGACFLDTDTPGFSVGTRLEFMGSRGLPNGSLRFEQVFVPAEHVLVDPDGDQLPQLVGLIALIGRIYFTGGPAMAIAKHCLSWSAAFVARRRIDGRELGEYDEIQRIVSATLAEVYAMDSAVRWSLLESDLGDRWFERFAVKNILVRTAWRIVDRTVSLFGGEGFETVASKVRRGAPPVPLERAFRDARGLRIAGNVDFQLDNQLGRMLLSAFHRSAAGPETGTDAGTAPDQGILPDLADDDLSPANLGHLRAVAALITEFHRVCGELVRKRPDLAELFADERTTVLLGRIAGELFTAAAVLSRAAGPEQSPEPSRSPGQGQELADVYCTEARLRLTGLFGRLGADAGPDHAGISRAWLAGDDADRLTHH</sequence>
<gene>
    <name evidence="9" type="ORF">ACFO3J_25735</name>
</gene>
<dbReference type="InterPro" id="IPR046373">
    <property type="entry name" value="Acyl-CoA_Oxase/DH_mid-dom_sf"/>
</dbReference>
<keyword evidence="4 5" id="KW-0274">FAD</keyword>
<dbReference type="InterPro" id="IPR009100">
    <property type="entry name" value="AcylCoA_DH/oxidase_NM_dom_sf"/>
</dbReference>
<dbReference type="Proteomes" id="UP001595765">
    <property type="component" value="Unassembled WGS sequence"/>
</dbReference>
<protein>
    <submittedName>
        <fullName evidence="9">Acyl-CoA dehydrogenase family protein</fullName>
        <ecNumber evidence="9">1.-.-.-</ecNumber>
    </submittedName>
</protein>
<dbReference type="Gene3D" id="1.10.540.10">
    <property type="entry name" value="Acyl-CoA dehydrogenase/oxidase, N-terminal domain"/>
    <property type="match status" value="1"/>
</dbReference>
<evidence type="ECO:0000313" key="10">
    <source>
        <dbReference type="Proteomes" id="UP001595765"/>
    </source>
</evidence>
<name>A0ABV8HUR6_9ACTN</name>